<dbReference type="EMBL" id="UINC01207139">
    <property type="protein sequence ID" value="SVE29108.1"/>
    <property type="molecule type" value="Genomic_DNA"/>
</dbReference>
<sequence>MIEYPTVYRWSACAFLLLALAGHAQAPEAKNQTLREREANPARNAGGSTMVWPHGAKMALSL</sequence>
<feature type="non-terminal residue" evidence="2">
    <location>
        <position position="62"/>
    </location>
</feature>
<proteinExistence type="predicted"/>
<evidence type="ECO:0000313" key="2">
    <source>
        <dbReference type="EMBL" id="SVE29108.1"/>
    </source>
</evidence>
<organism evidence="2">
    <name type="scientific">marine metagenome</name>
    <dbReference type="NCBI Taxonomy" id="408172"/>
    <lineage>
        <taxon>unclassified sequences</taxon>
        <taxon>metagenomes</taxon>
        <taxon>ecological metagenomes</taxon>
    </lineage>
</organism>
<protein>
    <submittedName>
        <fullName evidence="2">Uncharacterized protein</fullName>
    </submittedName>
</protein>
<reference evidence="2" key="1">
    <citation type="submission" date="2018-05" db="EMBL/GenBank/DDBJ databases">
        <authorList>
            <person name="Lanie J.A."/>
            <person name="Ng W.-L."/>
            <person name="Kazmierczak K.M."/>
            <person name="Andrzejewski T.M."/>
            <person name="Davidsen T.M."/>
            <person name="Wayne K.J."/>
            <person name="Tettelin H."/>
            <person name="Glass J.I."/>
            <person name="Rusch D."/>
            <person name="Podicherti R."/>
            <person name="Tsui H.-C.T."/>
            <person name="Winkler M.E."/>
        </authorList>
    </citation>
    <scope>NUCLEOTIDE SEQUENCE</scope>
</reference>
<gene>
    <name evidence="2" type="ORF">METZ01_LOCUS481962</name>
</gene>
<feature type="region of interest" description="Disordered" evidence="1">
    <location>
        <begin position="27"/>
        <end position="51"/>
    </location>
</feature>
<name>A0A383CBY8_9ZZZZ</name>
<accession>A0A383CBY8</accession>
<dbReference type="AlphaFoldDB" id="A0A383CBY8"/>
<evidence type="ECO:0000256" key="1">
    <source>
        <dbReference type="SAM" id="MobiDB-lite"/>
    </source>
</evidence>